<evidence type="ECO:0000313" key="7">
    <source>
        <dbReference type="Proteomes" id="UP000664658"/>
    </source>
</evidence>
<evidence type="ECO:0000313" key="6">
    <source>
        <dbReference type="EMBL" id="MBO1109063.1"/>
    </source>
</evidence>
<proteinExistence type="inferred from homology"/>
<dbReference type="AlphaFoldDB" id="A0A8I2B5X4"/>
<name>A0A8I2B5X4_PLESH</name>
<evidence type="ECO:0000256" key="1">
    <source>
        <dbReference type="ARBA" id="ARBA00009481"/>
    </source>
</evidence>
<evidence type="ECO:0000256" key="2">
    <source>
        <dbReference type="ARBA" id="ARBA00022676"/>
    </source>
</evidence>
<accession>A0A8I2B5X4</accession>
<organism evidence="6 7">
    <name type="scientific">Plesiomonas shigelloides</name>
    <name type="common">Aeromonas shigelloides</name>
    <dbReference type="NCBI Taxonomy" id="703"/>
    <lineage>
        <taxon>Bacteria</taxon>
        <taxon>Pseudomonadati</taxon>
        <taxon>Pseudomonadota</taxon>
        <taxon>Gammaproteobacteria</taxon>
        <taxon>Enterobacterales</taxon>
        <taxon>Enterobacteriaceae</taxon>
        <taxon>Plesiomonas</taxon>
    </lineage>
</organism>
<comment type="similarity">
    <text evidence="1">Belongs to the glycosyltransferase group 1 family. Glycosyltransferase 4 subfamily.</text>
</comment>
<keyword evidence="3 6" id="KW-0808">Transferase</keyword>
<dbReference type="EMBL" id="JAFNAA010000014">
    <property type="protein sequence ID" value="MBO1109063.1"/>
    <property type="molecule type" value="Genomic_DNA"/>
</dbReference>
<dbReference type="PANTHER" id="PTHR12526">
    <property type="entry name" value="GLYCOSYLTRANSFERASE"/>
    <property type="match status" value="1"/>
</dbReference>
<evidence type="ECO:0000256" key="3">
    <source>
        <dbReference type="ARBA" id="ARBA00022679"/>
    </source>
</evidence>
<dbReference type="CDD" id="cd03801">
    <property type="entry name" value="GT4_PimA-like"/>
    <property type="match status" value="1"/>
</dbReference>
<comment type="caution">
    <text evidence="6">The sequence shown here is derived from an EMBL/GenBank/DDBJ whole genome shotgun (WGS) entry which is preliminary data.</text>
</comment>
<dbReference type="InterPro" id="IPR028098">
    <property type="entry name" value="Glyco_trans_4-like_N"/>
</dbReference>
<protein>
    <submittedName>
        <fullName evidence="6">Glycosyltransferase family 4 protein</fullName>
    </submittedName>
</protein>
<dbReference type="InterPro" id="IPR001296">
    <property type="entry name" value="Glyco_trans_1"/>
</dbReference>
<keyword evidence="2" id="KW-0328">Glycosyltransferase</keyword>
<dbReference type="PANTHER" id="PTHR12526:SF640">
    <property type="entry name" value="COLANIC ACID BIOSYNTHESIS GLYCOSYLTRANSFERASE WCAL-RELATED"/>
    <property type="match status" value="1"/>
</dbReference>
<dbReference type="Proteomes" id="UP000664658">
    <property type="component" value="Unassembled WGS sequence"/>
</dbReference>
<dbReference type="Pfam" id="PF13439">
    <property type="entry name" value="Glyco_transf_4"/>
    <property type="match status" value="1"/>
</dbReference>
<sequence length="406" mass="44312">MAINLLYVHYGEEWIRGSERCLLDLLTHLDRAQYRPVVWSNSQTLLSAVKVLDVETEYSPFTLLGGGETPRMDIRASWRLYQEGCRLLHKHQIAVVHCNSGAPCQWMVPAARTVGVPLLAHLHARYQARDRYSLLLHQVSLAIGVSRPVIAGLLADGMPAHRCRVIPNGIDAARLAAHPAIDIRARFAIAPEQLLLLSVGSLIRRKGMDLLIDAVAQLQGNGLSVALVIVGAGDEQAALAEQIAHLHLQQQVFLAGEDGLVGGWLQGGADVFISGAREEVFGLVLAEAGWAGLPVIAPDVGGIAEVVLDHDSGLLVPADDVQALADKIRELHENPGLRMQLGRQGRARVRAQFSVQRYVTDISAAYQDLLRTPKSALHWRDGWRCAGSCLRWLGERVQQRLGGKPA</sequence>
<feature type="domain" description="Glycosyl transferase family 1" evidence="4">
    <location>
        <begin position="183"/>
        <end position="347"/>
    </location>
</feature>
<dbReference type="SUPFAM" id="SSF53756">
    <property type="entry name" value="UDP-Glycosyltransferase/glycogen phosphorylase"/>
    <property type="match status" value="1"/>
</dbReference>
<evidence type="ECO:0000259" key="4">
    <source>
        <dbReference type="Pfam" id="PF00534"/>
    </source>
</evidence>
<dbReference type="RefSeq" id="WP_207542349.1">
    <property type="nucleotide sequence ID" value="NZ_JAFNAA010000014.1"/>
</dbReference>
<feature type="domain" description="Glycosyltransferase subfamily 4-like N-terminal" evidence="5">
    <location>
        <begin position="16"/>
        <end position="174"/>
    </location>
</feature>
<dbReference type="GO" id="GO:1901135">
    <property type="term" value="P:carbohydrate derivative metabolic process"/>
    <property type="evidence" value="ECO:0007669"/>
    <property type="project" value="UniProtKB-ARBA"/>
</dbReference>
<evidence type="ECO:0000259" key="5">
    <source>
        <dbReference type="Pfam" id="PF13439"/>
    </source>
</evidence>
<dbReference type="Gene3D" id="3.40.50.2000">
    <property type="entry name" value="Glycogen Phosphorylase B"/>
    <property type="match status" value="2"/>
</dbReference>
<gene>
    <name evidence="6" type="ORF">J2R62_12740</name>
</gene>
<reference evidence="6" key="1">
    <citation type="submission" date="2021-03" db="EMBL/GenBank/DDBJ databases">
        <title>Plesiomonas shigelloides zfcc0051, isolated from zebrafish feces.</title>
        <authorList>
            <person name="Vanderhoek Z."/>
            <person name="Gaulke C."/>
        </authorList>
    </citation>
    <scope>NUCLEOTIDE SEQUENCE</scope>
    <source>
        <strain evidence="6">Zfcc0051</strain>
    </source>
</reference>
<dbReference type="GO" id="GO:0016757">
    <property type="term" value="F:glycosyltransferase activity"/>
    <property type="evidence" value="ECO:0007669"/>
    <property type="project" value="UniProtKB-KW"/>
</dbReference>
<dbReference type="Pfam" id="PF00534">
    <property type="entry name" value="Glycos_transf_1"/>
    <property type="match status" value="1"/>
</dbReference>